<dbReference type="RefSeq" id="WP_129602596.1">
    <property type="nucleotide sequence ID" value="NZ_CP035544.1"/>
</dbReference>
<feature type="transmembrane region" description="Helical" evidence="1">
    <location>
        <begin position="12"/>
        <end position="32"/>
    </location>
</feature>
<organism evidence="3 4">
    <name type="scientific">Muriicola soli</name>
    <dbReference type="NCBI Taxonomy" id="2507538"/>
    <lineage>
        <taxon>Bacteria</taxon>
        <taxon>Pseudomonadati</taxon>
        <taxon>Bacteroidota</taxon>
        <taxon>Flavobacteriia</taxon>
        <taxon>Flavobacteriales</taxon>
        <taxon>Flavobacteriaceae</taxon>
        <taxon>Muriicola</taxon>
    </lineage>
</organism>
<evidence type="ECO:0000259" key="2">
    <source>
        <dbReference type="PROSITE" id="PS51178"/>
    </source>
</evidence>
<dbReference type="KEGG" id="mur:EQY75_02530"/>
<gene>
    <name evidence="3" type="ORF">EQY75_02530</name>
</gene>
<dbReference type="OrthoDB" id="9803895at2"/>
<dbReference type="CDD" id="cd06577">
    <property type="entry name" value="PASTA_pknB"/>
    <property type="match status" value="1"/>
</dbReference>
<dbReference type="EMBL" id="CP035544">
    <property type="protein sequence ID" value="QBA63523.1"/>
    <property type="molecule type" value="Genomic_DNA"/>
</dbReference>
<keyword evidence="1" id="KW-0812">Transmembrane</keyword>
<dbReference type="SMART" id="SM00740">
    <property type="entry name" value="PASTA"/>
    <property type="match status" value="2"/>
</dbReference>
<name>A0A411E7M6_9FLAO</name>
<dbReference type="AlphaFoldDB" id="A0A411E7M6"/>
<evidence type="ECO:0000313" key="4">
    <source>
        <dbReference type="Proteomes" id="UP000290889"/>
    </source>
</evidence>
<dbReference type="Gene3D" id="3.30.10.20">
    <property type="match status" value="2"/>
</dbReference>
<evidence type="ECO:0000256" key="1">
    <source>
        <dbReference type="SAM" id="Phobius"/>
    </source>
</evidence>
<keyword evidence="1" id="KW-0472">Membrane</keyword>
<dbReference type="PROSITE" id="PS51178">
    <property type="entry name" value="PASTA"/>
    <property type="match status" value="1"/>
</dbReference>
<sequence length="195" mass="22056">MRNFIDFLRSKTFLINLGLALVALFLISWLALEWLKSSTQHGELVEVPNVSKMSVMEMREAIDEANLRYEVLDSANFDPNYPRFSVIEQNPPAGNMVKENRKIYVTINPSGYKKVTVPNIVQVTQRNAASMLRAVGLDVDRVTYINELGKDMVYYARYKGKNIQPGDKLPKTSKIELICGNGSIPSQARIRSEAQ</sequence>
<dbReference type="Proteomes" id="UP000290889">
    <property type="component" value="Chromosome"/>
</dbReference>
<accession>A0A411E7M6</accession>
<dbReference type="InterPro" id="IPR005543">
    <property type="entry name" value="PASTA_dom"/>
</dbReference>
<dbReference type="Pfam" id="PF03793">
    <property type="entry name" value="PASTA"/>
    <property type="match status" value="1"/>
</dbReference>
<feature type="domain" description="PASTA" evidence="2">
    <location>
        <begin position="36"/>
        <end position="109"/>
    </location>
</feature>
<evidence type="ECO:0000313" key="3">
    <source>
        <dbReference type="EMBL" id="QBA63523.1"/>
    </source>
</evidence>
<protein>
    <submittedName>
        <fullName evidence="3">PASTA domain-containing protein</fullName>
    </submittedName>
</protein>
<keyword evidence="1" id="KW-1133">Transmembrane helix</keyword>
<proteinExistence type="predicted"/>
<keyword evidence="4" id="KW-1185">Reference proteome</keyword>
<reference evidence="3 4" key="1">
    <citation type="submission" date="2019-01" db="EMBL/GenBank/DDBJ databases">
        <title>Muriicola soli sp. nov., isolated from soil.</title>
        <authorList>
            <person name="Kang H.J."/>
            <person name="Kim S.B."/>
        </authorList>
    </citation>
    <scope>NUCLEOTIDE SEQUENCE [LARGE SCALE GENOMIC DNA]</scope>
    <source>
        <strain evidence="3 4">MMS17-SY002</strain>
    </source>
</reference>